<name>A0A6J6ID71_9ZZZZ</name>
<gene>
    <name evidence="2" type="ORF">UFOPK1874_01115</name>
</gene>
<sequence>MDFTRFDKNRMTVAVIATAVLIPLLFMAGGRSSDSAAEPIKATTSTYDLGLSSDGTADAPANLDGPVSQDPNGSGEIAYPADNDGQMARVTGSYKRFPNSAKTGCSTTAAPLGATVTVLNLNNGHKTTCLNINIGPTSGTFGIIMNTSVFEQIAELVDAPLPVELTW</sequence>
<reference evidence="2" key="1">
    <citation type="submission" date="2020-05" db="EMBL/GenBank/DDBJ databases">
        <authorList>
            <person name="Chiriac C."/>
            <person name="Salcher M."/>
            <person name="Ghai R."/>
            <person name="Kavagutti S V."/>
        </authorList>
    </citation>
    <scope>NUCLEOTIDE SEQUENCE</scope>
</reference>
<protein>
    <submittedName>
        <fullName evidence="2">Unannotated protein</fullName>
    </submittedName>
</protein>
<feature type="region of interest" description="Disordered" evidence="1">
    <location>
        <begin position="51"/>
        <end position="82"/>
    </location>
</feature>
<evidence type="ECO:0000256" key="1">
    <source>
        <dbReference type="SAM" id="MobiDB-lite"/>
    </source>
</evidence>
<dbReference type="EMBL" id="CAEZUX010000163">
    <property type="protein sequence ID" value="CAB4622015.1"/>
    <property type="molecule type" value="Genomic_DNA"/>
</dbReference>
<evidence type="ECO:0000313" key="2">
    <source>
        <dbReference type="EMBL" id="CAB4622015.1"/>
    </source>
</evidence>
<proteinExistence type="predicted"/>
<accession>A0A6J6ID71</accession>
<dbReference type="AlphaFoldDB" id="A0A6J6ID71"/>
<organism evidence="2">
    <name type="scientific">freshwater metagenome</name>
    <dbReference type="NCBI Taxonomy" id="449393"/>
    <lineage>
        <taxon>unclassified sequences</taxon>
        <taxon>metagenomes</taxon>
        <taxon>ecological metagenomes</taxon>
    </lineage>
</organism>